<protein>
    <recommendedName>
        <fullName evidence="3">N-acetyltransferase domain-containing protein</fullName>
    </recommendedName>
</protein>
<organism evidence="1 2">
    <name type="scientific">Gryllus longicercus</name>
    <dbReference type="NCBI Taxonomy" id="2509291"/>
    <lineage>
        <taxon>Eukaryota</taxon>
        <taxon>Metazoa</taxon>
        <taxon>Ecdysozoa</taxon>
        <taxon>Arthropoda</taxon>
        <taxon>Hexapoda</taxon>
        <taxon>Insecta</taxon>
        <taxon>Pterygota</taxon>
        <taxon>Neoptera</taxon>
        <taxon>Polyneoptera</taxon>
        <taxon>Orthoptera</taxon>
        <taxon>Ensifera</taxon>
        <taxon>Gryllidea</taxon>
        <taxon>Grylloidea</taxon>
        <taxon>Gryllidae</taxon>
        <taxon>Gryllinae</taxon>
        <taxon>Gryllus</taxon>
    </lineage>
</organism>
<proteinExistence type="predicted"/>
<comment type="caution">
    <text evidence="1">The sequence shown here is derived from an EMBL/GenBank/DDBJ whole genome shotgun (WGS) entry which is preliminary data.</text>
</comment>
<accession>A0AAN9Z956</accession>
<evidence type="ECO:0000313" key="1">
    <source>
        <dbReference type="EMBL" id="KAK7868831.1"/>
    </source>
</evidence>
<evidence type="ECO:0000313" key="2">
    <source>
        <dbReference type="Proteomes" id="UP001378592"/>
    </source>
</evidence>
<dbReference type="Proteomes" id="UP001378592">
    <property type="component" value="Unassembled WGS sequence"/>
</dbReference>
<keyword evidence="2" id="KW-1185">Reference proteome</keyword>
<name>A0AAN9Z956_9ORTH</name>
<dbReference type="GO" id="GO:0008080">
    <property type="term" value="F:N-acetyltransferase activity"/>
    <property type="evidence" value="ECO:0007669"/>
    <property type="project" value="TreeGrafter"/>
</dbReference>
<dbReference type="PANTHER" id="PTHR20905">
    <property type="entry name" value="N-ACETYLTRANSFERASE-RELATED"/>
    <property type="match status" value="1"/>
</dbReference>
<dbReference type="PANTHER" id="PTHR20905:SF32">
    <property type="entry name" value="ARYLALKYLAMINE N-ACETYLTRANSFERASE-LIKE 7, ISOFORM A"/>
    <property type="match status" value="1"/>
</dbReference>
<sequence length="256" mass="29569">MAMVNEWQRPETSPYPRVYRRFKGKKPMPDGRVADFWVQDATVDMDEEIADHMMTYFSRDEPMSRSLNYHEEMSDEMRQMGKAHMKSLVHKRLSVVAMTDWPDGKPHVAGVNLLYVFCKGDEKNIPQIPDKKIKKFQRVMFLTLEMVDVYKKYGVDKFTTALGLSVKPEFRGQNLGVEILKGRAQMTSAIGLQLTLNNFTGFASQKQAERAGYELLVELPYSEVKDEEGNEMFPGIEAKTLQFRAKYVNPNEDNFD</sequence>
<reference evidence="1 2" key="1">
    <citation type="submission" date="2024-03" db="EMBL/GenBank/DDBJ databases">
        <title>The genome assembly and annotation of the cricket Gryllus longicercus Weissman &amp; Gray.</title>
        <authorList>
            <person name="Szrajer S."/>
            <person name="Gray D."/>
            <person name="Ylla G."/>
        </authorList>
    </citation>
    <scope>NUCLEOTIDE SEQUENCE [LARGE SCALE GENOMIC DNA]</scope>
    <source>
        <strain evidence="1">DAG 2021-001</strain>
        <tissue evidence="1">Whole body minus gut</tissue>
    </source>
</reference>
<evidence type="ECO:0008006" key="3">
    <source>
        <dbReference type="Google" id="ProtNLM"/>
    </source>
</evidence>
<dbReference type="AlphaFoldDB" id="A0AAN9Z956"/>
<gene>
    <name evidence="1" type="ORF">R5R35_003665</name>
</gene>
<dbReference type="EMBL" id="JAZDUA010000086">
    <property type="protein sequence ID" value="KAK7868831.1"/>
    <property type="molecule type" value="Genomic_DNA"/>
</dbReference>
<dbReference type="Gene3D" id="3.40.630.30">
    <property type="match status" value="1"/>
</dbReference>